<evidence type="ECO:0000313" key="1">
    <source>
        <dbReference type="EMBL" id="KAJ7568718.1"/>
    </source>
</evidence>
<evidence type="ECO:0000313" key="2">
    <source>
        <dbReference type="Proteomes" id="UP001162992"/>
    </source>
</evidence>
<proteinExistence type="predicted"/>
<dbReference type="Proteomes" id="UP001162992">
    <property type="component" value="Chromosome 1"/>
</dbReference>
<reference evidence="2" key="1">
    <citation type="journal article" date="2024" name="Proc. Natl. Acad. Sci. U.S.A.">
        <title>Extraordinary preservation of gene collinearity over three hundred million years revealed in homosporous lycophytes.</title>
        <authorList>
            <person name="Li C."/>
            <person name="Wickell D."/>
            <person name="Kuo L.Y."/>
            <person name="Chen X."/>
            <person name="Nie B."/>
            <person name="Liao X."/>
            <person name="Peng D."/>
            <person name="Ji J."/>
            <person name="Jenkins J."/>
            <person name="Williams M."/>
            <person name="Shu S."/>
            <person name="Plott C."/>
            <person name="Barry K."/>
            <person name="Rajasekar S."/>
            <person name="Grimwood J."/>
            <person name="Han X."/>
            <person name="Sun S."/>
            <person name="Hou Z."/>
            <person name="He W."/>
            <person name="Dai G."/>
            <person name="Sun C."/>
            <person name="Schmutz J."/>
            <person name="Leebens-Mack J.H."/>
            <person name="Li F.W."/>
            <person name="Wang L."/>
        </authorList>
    </citation>
    <scope>NUCLEOTIDE SEQUENCE [LARGE SCALE GENOMIC DNA]</scope>
    <source>
        <strain evidence="2">cv. PW_Plant_1</strain>
    </source>
</reference>
<protein>
    <submittedName>
        <fullName evidence="1">Uncharacterized protein</fullName>
    </submittedName>
</protein>
<gene>
    <name evidence="1" type="ORF">O6H91_01G045400</name>
</gene>
<name>A0ACC2EQP9_DIPCM</name>
<comment type="caution">
    <text evidence="1">The sequence shown here is derived from an EMBL/GenBank/DDBJ whole genome shotgun (WGS) entry which is preliminary data.</text>
</comment>
<sequence length="665" mass="75123">MDGLKEPIYVDIDVNDNATFIMSPVKAGTKIDGFQRKGEAWFVATELQSDLIVEAGGLNFHLHEFPLLSRSGRINRLVFESRDAEKTQIVLAHMPGGAEAFELASRFCYGMPVDLSASNVAAVRCMADYLEMSDGLEEGNLISKAETFINNVVLQSWKRSISVLKSCERLSPWAEDLKIVQRCCESIAWKACTDPRGVRSPGNQITLETKNRPSFANDTRDFGVATDIAQDWWFDDVVSLKISHFTKVIAALSAKGMRPDSIGSVIVHYSLKWLPAVATEYEIVMHYPEEDEERSVSGSGISDSVVKGFSTLHRQDLALVFEHIVRILPREDNAIASKFLIHLIKIANMLDADAGCKADLEKRVGSQLDHATLDDLLIPSFCSEYETLFDVELVQRLVEYFLIKEQSYHSNSSPSLGLDDSPRTFKARQAAKLKVAKLLDNYLSEIARDRNLSLSKFERLAELIPDGSRLSHDGLYRAIDIFLKTHPSLTEHERIKICRIMDCQKLSLQACVHASQNERLPLRAVVEVLYSDHMKVRNALAGKKPEEFLESDENLKEVGLFQNSLDPNPHSEGLAKVNEEMKLMRLEMHNLKQEVSEVRSHQSRFHEEMHHFSKHKIFSAWITGFKKLGQLTHLHHSHHKDDHRASAKADIASPNRAEHHKNPET</sequence>
<organism evidence="1 2">
    <name type="scientific">Diphasiastrum complanatum</name>
    <name type="common">Issler's clubmoss</name>
    <name type="synonym">Lycopodium complanatum</name>
    <dbReference type="NCBI Taxonomy" id="34168"/>
    <lineage>
        <taxon>Eukaryota</taxon>
        <taxon>Viridiplantae</taxon>
        <taxon>Streptophyta</taxon>
        <taxon>Embryophyta</taxon>
        <taxon>Tracheophyta</taxon>
        <taxon>Lycopodiopsida</taxon>
        <taxon>Lycopodiales</taxon>
        <taxon>Lycopodiaceae</taxon>
        <taxon>Lycopodioideae</taxon>
        <taxon>Diphasiastrum</taxon>
    </lineage>
</organism>
<keyword evidence="2" id="KW-1185">Reference proteome</keyword>
<accession>A0ACC2EQP9</accession>
<dbReference type="EMBL" id="CM055092">
    <property type="protein sequence ID" value="KAJ7568718.1"/>
    <property type="molecule type" value="Genomic_DNA"/>
</dbReference>